<name>A0A2G8RQ05_9APHY</name>
<proteinExistence type="predicted"/>
<organism evidence="1 2">
    <name type="scientific">Ganoderma sinense ZZ0214-1</name>
    <dbReference type="NCBI Taxonomy" id="1077348"/>
    <lineage>
        <taxon>Eukaryota</taxon>
        <taxon>Fungi</taxon>
        <taxon>Dikarya</taxon>
        <taxon>Basidiomycota</taxon>
        <taxon>Agaricomycotina</taxon>
        <taxon>Agaricomycetes</taxon>
        <taxon>Polyporales</taxon>
        <taxon>Polyporaceae</taxon>
        <taxon>Ganoderma</taxon>
    </lineage>
</organism>
<gene>
    <name evidence="1" type="ORF">GSI_14899</name>
</gene>
<comment type="caution">
    <text evidence="1">The sequence shown here is derived from an EMBL/GenBank/DDBJ whole genome shotgun (WGS) entry which is preliminary data.</text>
</comment>
<dbReference type="Proteomes" id="UP000230002">
    <property type="component" value="Unassembled WGS sequence"/>
</dbReference>
<keyword evidence="2" id="KW-1185">Reference proteome</keyword>
<dbReference type="OrthoDB" id="3191045at2759"/>
<evidence type="ECO:0008006" key="3">
    <source>
        <dbReference type="Google" id="ProtNLM"/>
    </source>
</evidence>
<accession>A0A2G8RQ05</accession>
<evidence type="ECO:0000313" key="1">
    <source>
        <dbReference type="EMBL" id="PIL23586.1"/>
    </source>
</evidence>
<protein>
    <recommendedName>
        <fullName evidence="3">F-box domain-containing protein</fullName>
    </recommendedName>
</protein>
<reference evidence="1 2" key="1">
    <citation type="journal article" date="2015" name="Sci. Rep.">
        <title>Chromosome-level genome map provides insights into diverse defense mechanisms in the medicinal fungus Ganoderma sinense.</title>
        <authorList>
            <person name="Zhu Y."/>
            <person name="Xu J."/>
            <person name="Sun C."/>
            <person name="Zhou S."/>
            <person name="Xu H."/>
            <person name="Nelson D.R."/>
            <person name="Qian J."/>
            <person name="Song J."/>
            <person name="Luo H."/>
            <person name="Xiang L."/>
            <person name="Li Y."/>
            <person name="Xu Z."/>
            <person name="Ji A."/>
            <person name="Wang L."/>
            <person name="Lu S."/>
            <person name="Hayward A."/>
            <person name="Sun W."/>
            <person name="Li X."/>
            <person name="Schwartz D.C."/>
            <person name="Wang Y."/>
            <person name="Chen S."/>
        </authorList>
    </citation>
    <scope>NUCLEOTIDE SEQUENCE [LARGE SCALE GENOMIC DNA]</scope>
    <source>
        <strain evidence="1 2">ZZ0214-1</strain>
    </source>
</reference>
<evidence type="ECO:0000313" key="2">
    <source>
        <dbReference type="Proteomes" id="UP000230002"/>
    </source>
</evidence>
<dbReference type="AlphaFoldDB" id="A0A2G8RQ05"/>
<sequence>MGDIHPLASVRVLTNADLLHGIFTFVPRASEKRDSHLARCATVCRAFHEPTIRVLWRDLDSLLPLWHLLAPPNTLFPSDDAVEEQIQHFLEAVASAQLYLDPTRWDRFLRHAAHIRVICHRTRASPAIETANRLLIQAVIMQNAGRTVLPLLRSIHWQSCDSPWDGALIPLFTPTLRHAGFTTNSGDGPSAHLLRRLREACPTLHSIYLNYISPSLVQGVLPFDRLRKVGIYRISGPDHFRDIITKPDLTTLRVHDVVGP</sequence>
<dbReference type="EMBL" id="AYKW01000068">
    <property type="protein sequence ID" value="PIL23586.1"/>
    <property type="molecule type" value="Genomic_DNA"/>
</dbReference>